<evidence type="ECO:0000256" key="1">
    <source>
        <dbReference type="SAM" id="MobiDB-lite"/>
    </source>
</evidence>
<gene>
    <name evidence="2" type="ORF">K444DRAFT_60133</name>
</gene>
<accession>A0A2J6T012</accession>
<proteinExistence type="predicted"/>
<protein>
    <submittedName>
        <fullName evidence="2">Uncharacterized protein</fullName>
    </submittedName>
</protein>
<dbReference type="AlphaFoldDB" id="A0A2J6T012"/>
<dbReference type="RefSeq" id="XP_024733246.1">
    <property type="nucleotide sequence ID" value="XM_024878673.1"/>
</dbReference>
<organism evidence="2 3">
    <name type="scientific">Hyaloscypha bicolor E</name>
    <dbReference type="NCBI Taxonomy" id="1095630"/>
    <lineage>
        <taxon>Eukaryota</taxon>
        <taxon>Fungi</taxon>
        <taxon>Dikarya</taxon>
        <taxon>Ascomycota</taxon>
        <taxon>Pezizomycotina</taxon>
        <taxon>Leotiomycetes</taxon>
        <taxon>Helotiales</taxon>
        <taxon>Hyaloscyphaceae</taxon>
        <taxon>Hyaloscypha</taxon>
        <taxon>Hyaloscypha bicolor</taxon>
    </lineage>
</organism>
<dbReference type="EMBL" id="KZ613848">
    <property type="protein sequence ID" value="PMD56342.1"/>
    <property type="molecule type" value="Genomic_DNA"/>
</dbReference>
<evidence type="ECO:0000313" key="2">
    <source>
        <dbReference type="EMBL" id="PMD56342.1"/>
    </source>
</evidence>
<keyword evidence="3" id="KW-1185">Reference proteome</keyword>
<reference evidence="2 3" key="1">
    <citation type="submission" date="2016-04" db="EMBL/GenBank/DDBJ databases">
        <title>A degradative enzymes factory behind the ericoid mycorrhizal symbiosis.</title>
        <authorList>
            <consortium name="DOE Joint Genome Institute"/>
            <person name="Martino E."/>
            <person name="Morin E."/>
            <person name="Grelet G."/>
            <person name="Kuo A."/>
            <person name="Kohler A."/>
            <person name="Daghino S."/>
            <person name="Barry K."/>
            <person name="Choi C."/>
            <person name="Cichocki N."/>
            <person name="Clum A."/>
            <person name="Copeland A."/>
            <person name="Hainaut M."/>
            <person name="Haridas S."/>
            <person name="Labutti K."/>
            <person name="Lindquist E."/>
            <person name="Lipzen A."/>
            <person name="Khouja H.-R."/>
            <person name="Murat C."/>
            <person name="Ohm R."/>
            <person name="Olson A."/>
            <person name="Spatafora J."/>
            <person name="Veneault-Fourrey C."/>
            <person name="Henrissat B."/>
            <person name="Grigoriev I."/>
            <person name="Martin F."/>
            <person name="Perotto S."/>
        </authorList>
    </citation>
    <scope>NUCLEOTIDE SEQUENCE [LARGE SCALE GENOMIC DNA]</scope>
    <source>
        <strain evidence="2 3">E</strain>
    </source>
</reference>
<dbReference type="Proteomes" id="UP000235371">
    <property type="component" value="Unassembled WGS sequence"/>
</dbReference>
<sequence length="98" mass="10098">MFDPDFSAITLLNSLSLLSKSCSLCSFWTLNALISTSVRSSSGSSSFPVSVATAFRLTSASEFSATGAIGPAGGRGPQKPKPPGTAAYSSWLYSCLPP</sequence>
<evidence type="ECO:0000313" key="3">
    <source>
        <dbReference type="Proteomes" id="UP000235371"/>
    </source>
</evidence>
<dbReference type="GeneID" id="36586750"/>
<dbReference type="InParanoid" id="A0A2J6T012"/>
<name>A0A2J6T012_9HELO</name>
<feature type="region of interest" description="Disordered" evidence="1">
    <location>
        <begin position="67"/>
        <end position="88"/>
    </location>
</feature>